<feature type="transmembrane region" description="Helical" evidence="6">
    <location>
        <begin position="334"/>
        <end position="354"/>
    </location>
</feature>
<feature type="transmembrane region" description="Helical" evidence="6">
    <location>
        <begin position="136"/>
        <end position="157"/>
    </location>
</feature>
<feature type="domain" description="Major facilitator superfamily (MFS) profile" evidence="7">
    <location>
        <begin position="11"/>
        <end position="393"/>
    </location>
</feature>
<dbReference type="Gene3D" id="1.20.1250.20">
    <property type="entry name" value="MFS general substrate transporter like domains"/>
    <property type="match status" value="2"/>
</dbReference>
<dbReference type="InterPro" id="IPR050189">
    <property type="entry name" value="MFS_Efflux_Transporters"/>
</dbReference>
<dbReference type="AlphaFoldDB" id="A0A967E9E6"/>
<feature type="transmembrane region" description="Helical" evidence="6">
    <location>
        <begin position="44"/>
        <end position="64"/>
    </location>
</feature>
<keyword evidence="4 6" id="KW-1133">Transmembrane helix</keyword>
<organism evidence="8 9">
    <name type="scientific">Metallococcus carri</name>
    <dbReference type="NCBI Taxonomy" id="1656884"/>
    <lineage>
        <taxon>Bacteria</taxon>
        <taxon>Bacillati</taxon>
        <taxon>Actinomycetota</taxon>
        <taxon>Actinomycetes</taxon>
        <taxon>Micrococcales</taxon>
        <taxon>Dermacoccaceae</taxon>
        <taxon>Metallococcus</taxon>
    </lineage>
</organism>
<dbReference type="CDD" id="cd17324">
    <property type="entry name" value="MFS_NepI_like"/>
    <property type="match status" value="1"/>
</dbReference>
<proteinExistence type="predicted"/>
<feature type="transmembrane region" description="Helical" evidence="6">
    <location>
        <begin position="366"/>
        <end position="386"/>
    </location>
</feature>
<evidence type="ECO:0000256" key="5">
    <source>
        <dbReference type="ARBA" id="ARBA00023136"/>
    </source>
</evidence>
<dbReference type="InterPro" id="IPR020846">
    <property type="entry name" value="MFS_dom"/>
</dbReference>
<evidence type="ECO:0000256" key="6">
    <source>
        <dbReference type="SAM" id="Phobius"/>
    </source>
</evidence>
<accession>A0A967E9E6</accession>
<dbReference type="Proteomes" id="UP000744769">
    <property type="component" value="Unassembled WGS sequence"/>
</dbReference>
<dbReference type="InterPro" id="IPR036259">
    <property type="entry name" value="MFS_trans_sf"/>
</dbReference>
<evidence type="ECO:0000256" key="3">
    <source>
        <dbReference type="ARBA" id="ARBA00022692"/>
    </source>
</evidence>
<dbReference type="PROSITE" id="PS50850">
    <property type="entry name" value="MFS"/>
    <property type="match status" value="1"/>
</dbReference>
<evidence type="ECO:0000256" key="2">
    <source>
        <dbReference type="ARBA" id="ARBA00022475"/>
    </source>
</evidence>
<gene>
    <name evidence="8" type="ORF">G9U51_10970</name>
</gene>
<reference evidence="8" key="1">
    <citation type="submission" date="2020-03" db="EMBL/GenBank/DDBJ databases">
        <title>Draft sequencing of Calidifontibacter sp. DB0510.</title>
        <authorList>
            <person name="Kim D.-U."/>
        </authorList>
    </citation>
    <scope>NUCLEOTIDE SEQUENCE</scope>
    <source>
        <strain evidence="8">DB0510</strain>
    </source>
</reference>
<feature type="transmembrane region" description="Helical" evidence="6">
    <location>
        <begin position="275"/>
        <end position="296"/>
    </location>
</feature>
<comment type="caution">
    <text evidence="8">The sequence shown here is derived from an EMBL/GenBank/DDBJ whole genome shotgun (WGS) entry which is preliminary data.</text>
</comment>
<dbReference type="GO" id="GO:0005886">
    <property type="term" value="C:plasma membrane"/>
    <property type="evidence" value="ECO:0007669"/>
    <property type="project" value="UniProtKB-SubCell"/>
</dbReference>
<dbReference type="GO" id="GO:0022857">
    <property type="term" value="F:transmembrane transporter activity"/>
    <property type="evidence" value="ECO:0007669"/>
    <property type="project" value="InterPro"/>
</dbReference>
<evidence type="ECO:0000259" key="7">
    <source>
        <dbReference type="PROSITE" id="PS50850"/>
    </source>
</evidence>
<evidence type="ECO:0000313" key="8">
    <source>
        <dbReference type="EMBL" id="NHN56297.1"/>
    </source>
</evidence>
<feature type="transmembrane region" description="Helical" evidence="6">
    <location>
        <begin position="76"/>
        <end position="95"/>
    </location>
</feature>
<feature type="transmembrane region" description="Helical" evidence="6">
    <location>
        <begin position="101"/>
        <end position="124"/>
    </location>
</feature>
<protein>
    <submittedName>
        <fullName evidence="8">MFS transporter</fullName>
    </submittedName>
</protein>
<feature type="transmembrane region" description="Helical" evidence="6">
    <location>
        <begin position="212"/>
        <end position="234"/>
    </location>
</feature>
<sequence length="405" mass="41342">MAPAKARLPLSVYILALGTFCIGTSEFMLAGLLPQLSAGLGVSISRAGLLITAFAVGMTLGAPLMTLVTLRLPRRATLLGAALVFSAVHLLPLAFDGYAAVLVGRVVAAVACATYWAVGAVIAVRLAGPEHTARALAAIVGGLTLANVLGVPLGTWIGERSGWQAAFVAVAIATLAVTLVLRLMIPRQPHDAATPMRVLVRREVAAFGDRRLWLALATTATFQAAVFACFSYLAPLLTEVSGIPESRVPLVLLLFGVGTFVGVTIGGRYADRDPLLNVFLSLGTMVLALLALVTLAGSAVGVVIATFLFGATSFSIAAALNGRVFGFAGDAPTLAASVNVSAFNVGNAAGPWIGGLVLDAGLGLRAPVWAAIVLALVSLSIASASWRLERGGRPACPDAAPATCA</sequence>
<feature type="transmembrane region" description="Helical" evidence="6">
    <location>
        <begin position="246"/>
        <end position="263"/>
    </location>
</feature>
<dbReference type="Pfam" id="PF07690">
    <property type="entry name" value="MFS_1"/>
    <property type="match status" value="1"/>
</dbReference>
<dbReference type="InterPro" id="IPR011701">
    <property type="entry name" value="MFS"/>
</dbReference>
<dbReference type="SUPFAM" id="SSF103473">
    <property type="entry name" value="MFS general substrate transporter"/>
    <property type="match status" value="1"/>
</dbReference>
<dbReference type="EMBL" id="JAAOIV010000007">
    <property type="protein sequence ID" value="NHN56297.1"/>
    <property type="molecule type" value="Genomic_DNA"/>
</dbReference>
<keyword evidence="5 6" id="KW-0472">Membrane</keyword>
<feature type="transmembrane region" description="Helical" evidence="6">
    <location>
        <begin position="163"/>
        <end position="185"/>
    </location>
</feature>
<dbReference type="PANTHER" id="PTHR43124:SF3">
    <property type="entry name" value="CHLORAMPHENICOL EFFLUX PUMP RV0191"/>
    <property type="match status" value="1"/>
</dbReference>
<feature type="transmembrane region" description="Helical" evidence="6">
    <location>
        <begin position="12"/>
        <end position="32"/>
    </location>
</feature>
<feature type="transmembrane region" description="Helical" evidence="6">
    <location>
        <begin position="302"/>
        <end position="322"/>
    </location>
</feature>
<comment type="subcellular location">
    <subcellularLocation>
        <location evidence="1">Cell membrane</location>
        <topology evidence="1">Multi-pass membrane protein</topology>
    </subcellularLocation>
</comment>
<dbReference type="NCBIfam" id="NF033135">
    <property type="entry name" value="cmx_cmrA"/>
    <property type="match status" value="1"/>
</dbReference>
<evidence type="ECO:0000313" key="9">
    <source>
        <dbReference type="Proteomes" id="UP000744769"/>
    </source>
</evidence>
<keyword evidence="3 6" id="KW-0812">Transmembrane</keyword>
<keyword evidence="9" id="KW-1185">Reference proteome</keyword>
<dbReference type="PANTHER" id="PTHR43124">
    <property type="entry name" value="PURINE EFFLUX PUMP PBUE"/>
    <property type="match status" value="1"/>
</dbReference>
<name>A0A967E9E6_9MICO</name>
<keyword evidence="2" id="KW-1003">Cell membrane</keyword>
<evidence type="ECO:0000256" key="4">
    <source>
        <dbReference type="ARBA" id="ARBA00022989"/>
    </source>
</evidence>
<evidence type="ECO:0000256" key="1">
    <source>
        <dbReference type="ARBA" id="ARBA00004651"/>
    </source>
</evidence>